<feature type="compositionally biased region" description="Basic residues" evidence="5">
    <location>
        <begin position="115"/>
        <end position="125"/>
    </location>
</feature>
<dbReference type="Gene3D" id="2.60.120.40">
    <property type="match status" value="1"/>
</dbReference>
<gene>
    <name evidence="8" type="primary">TNFSF14</name>
    <name evidence="8" type="ORF">AMEX_G4507</name>
</gene>
<keyword evidence="4 6" id="KW-0472">Membrane</keyword>
<proteinExistence type="inferred from homology"/>
<organism evidence="8 9">
    <name type="scientific">Astyanax mexicanus</name>
    <name type="common">Blind cave fish</name>
    <name type="synonym">Astyanax fasciatus mexicanus</name>
    <dbReference type="NCBI Taxonomy" id="7994"/>
    <lineage>
        <taxon>Eukaryota</taxon>
        <taxon>Metazoa</taxon>
        <taxon>Chordata</taxon>
        <taxon>Craniata</taxon>
        <taxon>Vertebrata</taxon>
        <taxon>Euteleostomi</taxon>
        <taxon>Actinopterygii</taxon>
        <taxon>Neopterygii</taxon>
        <taxon>Teleostei</taxon>
        <taxon>Ostariophysi</taxon>
        <taxon>Characiformes</taxon>
        <taxon>Characoidei</taxon>
        <taxon>Acestrorhamphidae</taxon>
        <taxon>Acestrorhamphinae</taxon>
        <taxon>Astyanax</taxon>
    </lineage>
</organism>
<evidence type="ECO:0000256" key="5">
    <source>
        <dbReference type="SAM" id="MobiDB-lite"/>
    </source>
</evidence>
<dbReference type="Pfam" id="PF00229">
    <property type="entry name" value="TNF"/>
    <property type="match status" value="1"/>
</dbReference>
<evidence type="ECO:0000313" key="9">
    <source>
        <dbReference type="Proteomes" id="UP000752171"/>
    </source>
</evidence>
<dbReference type="SUPFAM" id="SSF49842">
    <property type="entry name" value="TNF-like"/>
    <property type="match status" value="1"/>
</dbReference>
<comment type="similarity">
    <text evidence="2">Belongs to the tumor necrosis factor family.</text>
</comment>
<keyword evidence="6" id="KW-1133">Transmembrane helix</keyword>
<evidence type="ECO:0000256" key="1">
    <source>
        <dbReference type="ARBA" id="ARBA00004370"/>
    </source>
</evidence>
<evidence type="ECO:0000313" key="8">
    <source>
        <dbReference type="EMBL" id="KAG9279045.1"/>
    </source>
</evidence>
<dbReference type="InterPro" id="IPR008983">
    <property type="entry name" value="Tumour_necrosis_fac-like_dom"/>
</dbReference>
<dbReference type="InterPro" id="IPR006052">
    <property type="entry name" value="TNF_dom"/>
</dbReference>
<evidence type="ECO:0000256" key="3">
    <source>
        <dbReference type="ARBA" id="ARBA00022514"/>
    </source>
</evidence>
<evidence type="ECO:0000256" key="6">
    <source>
        <dbReference type="SAM" id="Phobius"/>
    </source>
</evidence>
<dbReference type="PROSITE" id="PS50049">
    <property type="entry name" value="THD_2"/>
    <property type="match status" value="1"/>
</dbReference>
<accession>A0A8T2MB45</accession>
<dbReference type="SMART" id="SM00207">
    <property type="entry name" value="TNF"/>
    <property type="match status" value="1"/>
</dbReference>
<comment type="caution">
    <text evidence="8">The sequence shown here is derived from an EMBL/GenBank/DDBJ whole genome shotgun (WGS) entry which is preliminary data.</text>
</comment>
<evidence type="ECO:0000256" key="4">
    <source>
        <dbReference type="ARBA" id="ARBA00023136"/>
    </source>
</evidence>
<keyword evidence="6" id="KW-0812">Transmembrane</keyword>
<dbReference type="GO" id="GO:0006955">
    <property type="term" value="P:immune response"/>
    <property type="evidence" value="ECO:0007669"/>
    <property type="project" value="InterPro"/>
</dbReference>
<dbReference type="Proteomes" id="UP000752171">
    <property type="component" value="Unassembled WGS sequence"/>
</dbReference>
<dbReference type="GO" id="GO:0005164">
    <property type="term" value="F:tumor necrosis factor receptor binding"/>
    <property type="evidence" value="ECO:0007669"/>
    <property type="project" value="InterPro"/>
</dbReference>
<feature type="transmembrane region" description="Helical" evidence="6">
    <location>
        <begin position="43"/>
        <end position="65"/>
    </location>
</feature>
<comment type="subcellular location">
    <subcellularLocation>
        <location evidence="1">Membrane</location>
    </subcellularLocation>
</comment>
<dbReference type="GO" id="GO:0005615">
    <property type="term" value="C:extracellular space"/>
    <property type="evidence" value="ECO:0007669"/>
    <property type="project" value="UniProtKB-KW"/>
</dbReference>
<evidence type="ECO:0000256" key="2">
    <source>
        <dbReference type="ARBA" id="ARBA00008670"/>
    </source>
</evidence>
<protein>
    <submittedName>
        <fullName evidence="8">Tumor necrosis factor ligand superfamily member 14-like</fullName>
    </submittedName>
</protein>
<feature type="domain" description="THD" evidence="7">
    <location>
        <begin position="127"/>
        <end position="260"/>
    </location>
</feature>
<sequence length="260" mass="29744">MADRGLPYPTVFSVDSCIGVPPLPPKPGQRMAQRQRRKVTETILFLLVSMALIGILVEACFLYYLQSHKQDVKDKEFHHLKSKQPDTPDTPQTDAQKGDKRIDEPVMPQQPTVRPTRRPTFRRPSKSVAHLQRASWPDKDGLITWSDEEDHIHELTLTNGKLVVPKEGYYYIYSKLTFKADGGTFNHRVMKATHLYPDPIELLRYHYVGGQKQNLTSSVRNSYLGGVFHLFRKEGVFVQAKDGRVLLQSAGENFFGMFMV</sequence>
<feature type="compositionally biased region" description="Basic and acidic residues" evidence="5">
    <location>
        <begin position="76"/>
        <end position="86"/>
    </location>
</feature>
<name>A0A8T2MB45_ASTMX</name>
<reference evidence="8 9" key="1">
    <citation type="submission" date="2021-07" db="EMBL/GenBank/DDBJ databases">
        <authorList>
            <person name="Imarazene B."/>
            <person name="Zahm M."/>
            <person name="Klopp C."/>
            <person name="Cabau C."/>
            <person name="Beille S."/>
            <person name="Jouanno E."/>
            <person name="Castinel A."/>
            <person name="Lluch J."/>
            <person name="Gil L."/>
            <person name="Kuchtly C."/>
            <person name="Lopez Roques C."/>
            <person name="Donnadieu C."/>
            <person name="Parrinello H."/>
            <person name="Journot L."/>
            <person name="Du K."/>
            <person name="Schartl M."/>
            <person name="Retaux S."/>
            <person name="Guiguen Y."/>
        </authorList>
    </citation>
    <scope>NUCLEOTIDE SEQUENCE [LARGE SCALE GENOMIC DNA]</scope>
    <source>
        <strain evidence="8">Pach_M1</strain>
        <tissue evidence="8">Testis</tissue>
    </source>
</reference>
<dbReference type="EMBL" id="JAICCE010000003">
    <property type="protein sequence ID" value="KAG9279045.1"/>
    <property type="molecule type" value="Genomic_DNA"/>
</dbReference>
<dbReference type="AlphaFoldDB" id="A0A8T2MB45"/>
<keyword evidence="3" id="KW-0202">Cytokine</keyword>
<dbReference type="GO" id="GO:0016020">
    <property type="term" value="C:membrane"/>
    <property type="evidence" value="ECO:0007669"/>
    <property type="project" value="UniProtKB-SubCell"/>
</dbReference>
<evidence type="ECO:0000259" key="7">
    <source>
        <dbReference type="PROSITE" id="PS50049"/>
    </source>
</evidence>
<dbReference type="PANTHER" id="PTHR11471:SF34">
    <property type="entry name" value="TUMOR NECROSIS FACTOR LIGAND SUPERFAMILY MEMBER 14"/>
    <property type="match status" value="1"/>
</dbReference>
<dbReference type="PANTHER" id="PTHR11471">
    <property type="entry name" value="TUMOR NECROSIS FACTOR FAMILY MEMBER"/>
    <property type="match status" value="1"/>
</dbReference>
<dbReference type="GO" id="GO:0005125">
    <property type="term" value="F:cytokine activity"/>
    <property type="evidence" value="ECO:0007669"/>
    <property type="project" value="UniProtKB-KW"/>
</dbReference>
<feature type="region of interest" description="Disordered" evidence="5">
    <location>
        <begin position="76"/>
        <end position="133"/>
    </location>
</feature>